<proteinExistence type="predicted"/>
<reference evidence="1" key="1">
    <citation type="submission" date="2019-11" db="EMBL/GenBank/DDBJ databases">
        <title>Nori genome reveals adaptations in red seaweeds to the harsh intertidal environment.</title>
        <authorList>
            <person name="Wang D."/>
            <person name="Mao Y."/>
        </authorList>
    </citation>
    <scope>NUCLEOTIDE SEQUENCE</scope>
    <source>
        <tissue evidence="1">Gametophyte</tissue>
    </source>
</reference>
<name>A0ACC3C8R3_PYRYE</name>
<dbReference type="EMBL" id="CM020619">
    <property type="protein sequence ID" value="KAK1866567.1"/>
    <property type="molecule type" value="Genomic_DNA"/>
</dbReference>
<organism evidence="1 2">
    <name type="scientific">Pyropia yezoensis</name>
    <name type="common">Susabi-nori</name>
    <name type="synonym">Porphyra yezoensis</name>
    <dbReference type="NCBI Taxonomy" id="2788"/>
    <lineage>
        <taxon>Eukaryota</taxon>
        <taxon>Rhodophyta</taxon>
        <taxon>Bangiophyceae</taxon>
        <taxon>Bangiales</taxon>
        <taxon>Bangiaceae</taxon>
        <taxon>Pyropia</taxon>
    </lineage>
</organism>
<sequence>MQATVSPPPLCKRQAASMTRSMGQVTQMRKRTWRTVEGRATTAAAAAAAVLAHPAAAISHTRRAKCFPCGWTRTREAVPCLRETKSRRWPKTLQRHAGEGSPSSRFGTTLTTSASGRQSCTLRAAAARVAEP</sequence>
<evidence type="ECO:0000313" key="1">
    <source>
        <dbReference type="EMBL" id="KAK1866567.1"/>
    </source>
</evidence>
<protein>
    <submittedName>
        <fullName evidence="1">Uncharacterized protein</fullName>
    </submittedName>
</protein>
<gene>
    <name evidence="1" type="ORF">I4F81_009083</name>
</gene>
<keyword evidence="2" id="KW-1185">Reference proteome</keyword>
<accession>A0ACC3C8R3</accession>
<dbReference type="Proteomes" id="UP000798662">
    <property type="component" value="Chromosome 2"/>
</dbReference>
<evidence type="ECO:0000313" key="2">
    <source>
        <dbReference type="Proteomes" id="UP000798662"/>
    </source>
</evidence>
<comment type="caution">
    <text evidence="1">The sequence shown here is derived from an EMBL/GenBank/DDBJ whole genome shotgun (WGS) entry which is preliminary data.</text>
</comment>